<evidence type="ECO:0000313" key="1">
    <source>
        <dbReference type="EMBL" id="MDI9866324.1"/>
    </source>
</evidence>
<accession>A0ABT6YRX0</accession>
<comment type="caution">
    <text evidence="1">The sequence shown here is derived from an EMBL/GenBank/DDBJ whole genome shotgun (WGS) entry which is preliminary data.</text>
</comment>
<sequence length="183" mass="21026">MKKTLFIIATIVLAVIAYFIGKSKGWWNLFSSSTSPSNNKSSNSNTLTKISNKIRGIDTTINEYGVDTATVQINWEGKDVYKLKDSKRPTGQFAFGYLYDGTIVFQYQENGIWIFSTEPYQPTQNQYGVDTRTILDYYNGIPIYQFRNGVRPDGVIGYLEDGTYVYESWINEGTPDEKKVYYW</sequence>
<proteinExistence type="predicted"/>
<protein>
    <recommendedName>
        <fullName evidence="3">DUF5590 domain-containing protein</fullName>
    </recommendedName>
</protein>
<name>A0ABT6YRX0_9BACT</name>
<gene>
    <name evidence="1" type="ORF">QM480_18435</name>
</gene>
<reference evidence="1 2" key="1">
    <citation type="submission" date="2023-05" db="EMBL/GenBank/DDBJ databases">
        <title>Novel species of genus Flectobacillus isolated from stream in China.</title>
        <authorList>
            <person name="Lu H."/>
        </authorList>
    </citation>
    <scope>NUCLEOTIDE SEQUENCE [LARGE SCALE GENOMIC DNA]</scope>
    <source>
        <strain evidence="1 2">DC10W</strain>
    </source>
</reference>
<evidence type="ECO:0000313" key="2">
    <source>
        <dbReference type="Proteomes" id="UP001236569"/>
    </source>
</evidence>
<dbReference type="EMBL" id="JASHID010000016">
    <property type="protein sequence ID" value="MDI9866324.1"/>
    <property type="molecule type" value="Genomic_DNA"/>
</dbReference>
<evidence type="ECO:0008006" key="3">
    <source>
        <dbReference type="Google" id="ProtNLM"/>
    </source>
</evidence>
<keyword evidence="2" id="KW-1185">Reference proteome</keyword>
<organism evidence="1 2">
    <name type="scientific">Flectobacillus longus</name>
    <dbReference type="NCBI Taxonomy" id="2984207"/>
    <lineage>
        <taxon>Bacteria</taxon>
        <taxon>Pseudomonadati</taxon>
        <taxon>Bacteroidota</taxon>
        <taxon>Cytophagia</taxon>
        <taxon>Cytophagales</taxon>
        <taxon>Flectobacillaceae</taxon>
        <taxon>Flectobacillus</taxon>
    </lineage>
</organism>
<dbReference type="RefSeq" id="WP_283371157.1">
    <property type="nucleotide sequence ID" value="NZ_JASHID010000016.1"/>
</dbReference>
<dbReference type="Proteomes" id="UP001236569">
    <property type="component" value="Unassembled WGS sequence"/>
</dbReference>